<keyword evidence="2" id="KW-1185">Reference proteome</keyword>
<organism evidence="1 2">
    <name type="scientific">Collybia nuda</name>
    <dbReference type="NCBI Taxonomy" id="64659"/>
    <lineage>
        <taxon>Eukaryota</taxon>
        <taxon>Fungi</taxon>
        <taxon>Dikarya</taxon>
        <taxon>Basidiomycota</taxon>
        <taxon>Agaricomycotina</taxon>
        <taxon>Agaricomycetes</taxon>
        <taxon>Agaricomycetidae</taxon>
        <taxon>Agaricales</taxon>
        <taxon>Tricholomatineae</taxon>
        <taxon>Clitocybaceae</taxon>
        <taxon>Collybia</taxon>
    </lineage>
</organism>
<evidence type="ECO:0000313" key="2">
    <source>
        <dbReference type="Proteomes" id="UP000807353"/>
    </source>
</evidence>
<name>A0A9P5XVM9_9AGAR</name>
<proteinExistence type="predicted"/>
<evidence type="ECO:0000313" key="1">
    <source>
        <dbReference type="EMBL" id="KAF9457633.1"/>
    </source>
</evidence>
<accession>A0A9P5XVM9</accession>
<dbReference type="AlphaFoldDB" id="A0A9P5XVM9"/>
<dbReference type="EMBL" id="MU150363">
    <property type="protein sequence ID" value="KAF9457633.1"/>
    <property type="molecule type" value="Genomic_DNA"/>
</dbReference>
<dbReference type="Proteomes" id="UP000807353">
    <property type="component" value="Unassembled WGS sequence"/>
</dbReference>
<gene>
    <name evidence="1" type="ORF">BDZ94DRAFT_1240602</name>
</gene>
<sequence>MLKIAGWVITPEAAEAWVASHPEVEMVAPKNFLKQDNQEIDPNYRGLISTNWLAQEKLICLLTRRFQHVEDETWDKFKPIQMSTEDVRFRKLLEDDGLVGELEWITVPDPFEEDWPFHKRYPGSNSRWSSLWENKRSDVFSDKSLYWASHHRLILEQLFNPVP</sequence>
<reference evidence="1" key="1">
    <citation type="submission" date="2020-11" db="EMBL/GenBank/DDBJ databases">
        <authorList>
            <consortium name="DOE Joint Genome Institute"/>
            <person name="Ahrendt S."/>
            <person name="Riley R."/>
            <person name="Andreopoulos W."/>
            <person name="Labutti K."/>
            <person name="Pangilinan J."/>
            <person name="Ruiz-Duenas F.J."/>
            <person name="Barrasa J.M."/>
            <person name="Sanchez-Garcia M."/>
            <person name="Camarero S."/>
            <person name="Miyauchi S."/>
            <person name="Serrano A."/>
            <person name="Linde D."/>
            <person name="Babiker R."/>
            <person name="Drula E."/>
            <person name="Ayuso-Fernandez I."/>
            <person name="Pacheco R."/>
            <person name="Padilla G."/>
            <person name="Ferreira P."/>
            <person name="Barriuso J."/>
            <person name="Kellner H."/>
            <person name="Castanera R."/>
            <person name="Alfaro M."/>
            <person name="Ramirez L."/>
            <person name="Pisabarro A.G."/>
            <person name="Kuo A."/>
            <person name="Tritt A."/>
            <person name="Lipzen A."/>
            <person name="He G."/>
            <person name="Yan M."/>
            <person name="Ng V."/>
            <person name="Cullen D."/>
            <person name="Martin F."/>
            <person name="Rosso M.-N."/>
            <person name="Henrissat B."/>
            <person name="Hibbett D."/>
            <person name="Martinez A.T."/>
            <person name="Grigoriev I.V."/>
        </authorList>
    </citation>
    <scope>NUCLEOTIDE SEQUENCE</scope>
    <source>
        <strain evidence="1">CBS 247.69</strain>
    </source>
</reference>
<protein>
    <submittedName>
        <fullName evidence="1">Uncharacterized protein</fullName>
    </submittedName>
</protein>
<comment type="caution">
    <text evidence="1">The sequence shown here is derived from an EMBL/GenBank/DDBJ whole genome shotgun (WGS) entry which is preliminary data.</text>
</comment>
<dbReference type="OrthoDB" id="2900877at2759"/>